<dbReference type="InterPro" id="IPR038729">
    <property type="entry name" value="Rad50/SbcC_AAA"/>
</dbReference>
<evidence type="ECO:0000256" key="1">
    <source>
        <dbReference type="SAM" id="Coils"/>
    </source>
</evidence>
<dbReference type="GO" id="GO:0016887">
    <property type="term" value="F:ATP hydrolysis activity"/>
    <property type="evidence" value="ECO:0007669"/>
    <property type="project" value="InterPro"/>
</dbReference>
<evidence type="ECO:0000259" key="2">
    <source>
        <dbReference type="Pfam" id="PF13476"/>
    </source>
</evidence>
<dbReference type="Pfam" id="PF13476">
    <property type="entry name" value="AAA_23"/>
    <property type="match status" value="1"/>
</dbReference>
<feature type="coiled-coil region" evidence="1">
    <location>
        <begin position="375"/>
        <end position="485"/>
    </location>
</feature>
<dbReference type="OrthoDB" id="9795626at2"/>
<feature type="coiled-coil region" evidence="1">
    <location>
        <begin position="204"/>
        <end position="238"/>
    </location>
</feature>
<feature type="coiled-coil region" evidence="1">
    <location>
        <begin position="605"/>
        <end position="649"/>
    </location>
</feature>
<keyword evidence="4" id="KW-1185">Reference proteome</keyword>
<organism evidence="3 4">
    <name type="scientific">Chryseobacterium hagamense</name>
    <dbReference type="NCBI Taxonomy" id="395935"/>
    <lineage>
        <taxon>Bacteria</taxon>
        <taxon>Pseudomonadati</taxon>
        <taxon>Bacteroidota</taxon>
        <taxon>Flavobacteriia</taxon>
        <taxon>Flavobacteriales</taxon>
        <taxon>Weeksellaceae</taxon>
        <taxon>Chryseobacterium group</taxon>
        <taxon>Chryseobacterium</taxon>
    </lineage>
</organism>
<dbReference type="Pfam" id="PF13558">
    <property type="entry name" value="SbcC_Walker_B"/>
    <property type="match status" value="1"/>
</dbReference>
<dbReference type="PANTHER" id="PTHR32114:SF2">
    <property type="entry name" value="ABC TRANSPORTER ABCH.3"/>
    <property type="match status" value="1"/>
</dbReference>
<dbReference type="AlphaFoldDB" id="A0A511YQ67"/>
<feature type="coiled-coil region" evidence="1">
    <location>
        <begin position="765"/>
        <end position="854"/>
    </location>
</feature>
<dbReference type="PANTHER" id="PTHR32114">
    <property type="entry name" value="ABC TRANSPORTER ABCH.3"/>
    <property type="match status" value="1"/>
</dbReference>
<evidence type="ECO:0000313" key="3">
    <source>
        <dbReference type="EMBL" id="GEN77341.1"/>
    </source>
</evidence>
<feature type="domain" description="Rad50/SbcC-type AAA" evidence="2">
    <location>
        <begin position="5"/>
        <end position="238"/>
    </location>
</feature>
<proteinExistence type="predicted"/>
<protein>
    <submittedName>
        <fullName evidence="3">Nuclease SbcCD subunit C</fullName>
    </submittedName>
</protein>
<comment type="caution">
    <text evidence="3">The sequence shown here is derived from an EMBL/GenBank/DDBJ whole genome shotgun (WGS) entry which is preliminary data.</text>
</comment>
<name>A0A511YQ67_9FLAO</name>
<accession>A0A511YQ67</accession>
<dbReference type="InterPro" id="IPR027417">
    <property type="entry name" value="P-loop_NTPase"/>
</dbReference>
<dbReference type="GO" id="GO:0006302">
    <property type="term" value="P:double-strand break repair"/>
    <property type="evidence" value="ECO:0007669"/>
    <property type="project" value="InterPro"/>
</dbReference>
<feature type="coiled-coil region" evidence="1">
    <location>
        <begin position="546"/>
        <end position="580"/>
    </location>
</feature>
<dbReference type="Gene3D" id="3.40.50.300">
    <property type="entry name" value="P-loop containing nucleotide triphosphate hydrolases"/>
    <property type="match status" value="2"/>
</dbReference>
<evidence type="ECO:0000313" key="4">
    <source>
        <dbReference type="Proteomes" id="UP000321863"/>
    </source>
</evidence>
<dbReference type="SUPFAM" id="SSF75712">
    <property type="entry name" value="Rad50 coiled-coil Zn hook"/>
    <property type="match status" value="1"/>
</dbReference>
<gene>
    <name evidence="3" type="primary">sbcC</name>
    <name evidence="3" type="ORF">CHA01nite_30810</name>
</gene>
<dbReference type="EMBL" id="BJYJ01000021">
    <property type="protein sequence ID" value="GEN77341.1"/>
    <property type="molecule type" value="Genomic_DNA"/>
</dbReference>
<reference evidence="3 4" key="1">
    <citation type="submission" date="2019-07" db="EMBL/GenBank/DDBJ databases">
        <title>Whole genome shotgun sequence of Chryseobacterium hagamense NBRC 105253.</title>
        <authorList>
            <person name="Hosoyama A."/>
            <person name="Uohara A."/>
            <person name="Ohji S."/>
            <person name="Ichikawa N."/>
        </authorList>
    </citation>
    <scope>NUCLEOTIDE SEQUENCE [LARGE SCALE GENOMIC DNA]</scope>
    <source>
        <strain evidence="3 4">NBRC 105253</strain>
    </source>
</reference>
<sequence length="1012" mass="118241">MIPVQLTLEGLYSYRERQKIDFENLTEAGLFGIFGAVGSGKSSILEAISFALYGETERLNARDRRTYNMMNLKSNRSYIEFDFINFENKKFRATREFKRNSKNFEDVKTPSVTFYKWKNDNWIPLEHSNAEQLIGLSYANFKRTIIIPQGQFKEFLELGATDRTNMMKEIFGLQRFDLQNNVSALHHKNRSELDHLEGRLKGFEEVSEDRIAFQKENLKNEQENFEQRRQAFKETEEKYGRLKNLKADFEMFRQKKFDFEKLILQKDEIDILETKTELFDRVSRAFTPLLAEKDKLKKEISEQQSLKKQQLKTWQETEIRYQQVKDKLLVLQPQYEALPQSRIRENDLLLILQMLKFSEEIQTLKSRTKKGDDEVQKVEARQKLIRQNIETLRKESEALKSRKLDSNVLLLAGNWFLERKKSEESLQKQTEKAEAKKSEIKKVSDELKSFNFNTATFKNDFQNEHEALENRKKSLSERRSQLEVQQKLAHFASALHDGESCPLCGALEHPHIVEFNDVNAELGEIQKEILDITTRQENGQKQLAELEKILDRKKIFEEQLKAEEESVRQIRIALDEHLKNFIWTTFDAENPQAFEEKRQESFAIEKKMEALNGQLASEQKNLEKERTHLDQYSKALEKFRIDEAKKEEQILTNEANLKMLQWADYRDQEIAGAEETHARLSKSNLEMEQLYLQLASEEKEISPALARQKTMADESGKRISALEKEISANEYLIEKALSEHRFEKIEEIQQILLQKIDVQETRAVIQQFRIRFETLKNSISELEQKLKDSAFNPEEFSAAEDQFKIKEQELKTANDAVVKTLAEIERLEKEFRKKENLLKDLAQLQKRADNLKVMASLFKGAGFVQYVSSIYLRQLCDHANIRFHRMTRNQLSLQLNEANDFEIVDYLNEGRSRSVKTLSGGQAFQVSLSLALALAESVQSNASAEKNFFFIDEGFGTQDSESVNIVFETLMNLRKENRIVGIISHVEELKEKIPVALNITKDEEHGSLIEVI</sequence>
<dbReference type="SUPFAM" id="SSF52540">
    <property type="entry name" value="P-loop containing nucleoside triphosphate hydrolases"/>
    <property type="match status" value="1"/>
</dbReference>
<dbReference type="Proteomes" id="UP000321863">
    <property type="component" value="Unassembled WGS sequence"/>
</dbReference>
<keyword evidence="1" id="KW-0175">Coiled coil</keyword>
<dbReference type="RefSeq" id="WP_146943021.1">
    <property type="nucleotide sequence ID" value="NZ_BJYJ01000021.1"/>
</dbReference>